<proteinExistence type="predicted"/>
<evidence type="ECO:0000313" key="4">
    <source>
        <dbReference type="Proteomes" id="UP000275504"/>
    </source>
</evidence>
<accession>A0A381CWY1</accession>
<reference evidence="1" key="2">
    <citation type="submission" date="2018-03" db="EMBL/GenBank/DDBJ databases">
        <title>FDA dAtabase for Regulatory Grade micrObial Sequences (FDA-ARGOS): Supporting development and validation of Infectious Disease Dx tests.</title>
        <authorList>
            <person name="Kerrigan L."/>
            <person name="Tallon L.J."/>
            <person name="Sadzewicz L."/>
            <person name="Sengamalay N."/>
            <person name="Ott S."/>
            <person name="Godinez A."/>
            <person name="Nagaraj S."/>
            <person name="Vavikolanu K."/>
            <person name="Vyas G."/>
            <person name="Nadendla S."/>
            <person name="Aluvathingal J."/>
            <person name="Sichtig H."/>
        </authorList>
    </citation>
    <scope>NUCLEOTIDE SEQUENCE</scope>
    <source>
        <strain evidence="1">FDAARGOS_295</strain>
    </source>
</reference>
<name>A0A381CWY1_CAMJU</name>
<gene>
    <name evidence="1" type="ORF">CEP74_04470</name>
    <name evidence="2" type="ORF">NCTC11951_01128</name>
</gene>
<dbReference type="AlphaFoldDB" id="A0A381CWY1"/>
<organism evidence="1 3">
    <name type="scientific">Campylobacter jejuni subsp. doylei</name>
    <dbReference type="NCBI Taxonomy" id="32021"/>
    <lineage>
        <taxon>Bacteria</taxon>
        <taxon>Pseudomonadati</taxon>
        <taxon>Campylobacterota</taxon>
        <taxon>Epsilonproteobacteria</taxon>
        <taxon>Campylobacterales</taxon>
        <taxon>Campylobacteraceae</taxon>
        <taxon>Campylobacter</taxon>
    </lineage>
</organism>
<evidence type="ECO:0000313" key="1">
    <source>
        <dbReference type="EMBL" id="AVL47093.1"/>
    </source>
</evidence>
<evidence type="ECO:0000313" key="2">
    <source>
        <dbReference type="EMBL" id="VEG61998.1"/>
    </source>
</evidence>
<dbReference type="EMBL" id="LR134359">
    <property type="protein sequence ID" value="VEG61998.1"/>
    <property type="molecule type" value="Genomic_DNA"/>
</dbReference>
<dbReference type="EMBL" id="CP027403">
    <property type="protein sequence ID" value="AVL47093.1"/>
    <property type="molecule type" value="Genomic_DNA"/>
</dbReference>
<protein>
    <submittedName>
        <fullName evidence="1">Uncharacterized protein</fullName>
    </submittedName>
</protein>
<dbReference type="OMA" id="MDALDSH"/>
<dbReference type="Proteomes" id="UP000239717">
    <property type="component" value="Chromosome"/>
</dbReference>
<dbReference type="Proteomes" id="UP000275504">
    <property type="component" value="Chromosome"/>
</dbReference>
<reference evidence="2 4" key="3">
    <citation type="submission" date="2018-12" db="EMBL/GenBank/DDBJ databases">
        <authorList>
            <consortium name="Pathogen Informatics"/>
        </authorList>
    </citation>
    <scope>NUCLEOTIDE SEQUENCE [LARGE SCALE GENOMIC DNA]</scope>
    <source>
        <strain evidence="2 4">NCTC11951</strain>
    </source>
</reference>
<sequence length="109" mass="12674">MCVLCGEMVSSFHWSDISFKEQNELISVGEQQKERLQARLKKVKILNQILSFYRLNLKEWQGSKYILSNLRGGSIIVNDLGDLWAKVYELEKISPDTLDIKLLHFLHHG</sequence>
<evidence type="ECO:0000313" key="3">
    <source>
        <dbReference type="Proteomes" id="UP000239717"/>
    </source>
</evidence>
<reference evidence="3" key="1">
    <citation type="submission" date="2018-03" db="EMBL/GenBank/DDBJ databases">
        <title>FDA dAtabase for Regulatory Grade micrObial Sequences (FDA-ARGOS): Supporting development and validation of Infectious Disease Dx tests.</title>
        <authorList>
            <person name="Kerrigan L."/>
            <person name="Tallon L."/>
            <person name="Sadzewicz L."/>
            <person name="Sengamalay N."/>
            <person name="Ott S."/>
            <person name="Godinez A."/>
            <person name="Nagaraj S."/>
            <person name="Vavikolanu K."/>
            <person name="Vyas G."/>
            <person name="Nadendla S."/>
            <person name="George J."/>
            <person name="Sichtig H."/>
        </authorList>
    </citation>
    <scope>NUCLEOTIDE SEQUENCE [LARGE SCALE GENOMIC DNA]</scope>
    <source>
        <strain evidence="3">FDAARGOS_295</strain>
    </source>
</reference>